<keyword evidence="2" id="KW-1185">Reference proteome</keyword>
<accession>A0ABQ7F5W5</accession>
<protein>
    <submittedName>
        <fullName evidence="1">Uncharacterized protein</fullName>
    </submittedName>
</protein>
<organism evidence="1 2">
    <name type="scientific">Brassica cretica</name>
    <name type="common">Mustard</name>
    <dbReference type="NCBI Taxonomy" id="69181"/>
    <lineage>
        <taxon>Eukaryota</taxon>
        <taxon>Viridiplantae</taxon>
        <taxon>Streptophyta</taxon>
        <taxon>Embryophyta</taxon>
        <taxon>Tracheophyta</taxon>
        <taxon>Spermatophyta</taxon>
        <taxon>Magnoliopsida</taxon>
        <taxon>eudicotyledons</taxon>
        <taxon>Gunneridae</taxon>
        <taxon>Pentapetalae</taxon>
        <taxon>rosids</taxon>
        <taxon>malvids</taxon>
        <taxon>Brassicales</taxon>
        <taxon>Brassicaceae</taxon>
        <taxon>Brassiceae</taxon>
        <taxon>Brassica</taxon>
    </lineage>
</organism>
<sequence length="204" mass="22482">MADVKGKGIMYEDDDAPIQLVESENSHVAEFRLSLIGKILNPKKQNVEKLIQYMINKWGMADRVTANDLGAGAVEISSVDDNPLCNGNSSDCNIIICVSLRRSKMSMENLWDVIYKFFTVLKMNRIPQNHTPTDYAVNTAFLIQAHASSGLVICKLITQSALPGAAKHLVAMVYLDATAARLESYGPMIKTVSVWSPPLFGFSQ</sequence>
<comment type="caution">
    <text evidence="1">The sequence shown here is derived from an EMBL/GenBank/DDBJ whole genome shotgun (WGS) entry which is preliminary data.</text>
</comment>
<dbReference type="Proteomes" id="UP000266723">
    <property type="component" value="Unassembled WGS sequence"/>
</dbReference>
<proteinExistence type="predicted"/>
<evidence type="ECO:0000313" key="2">
    <source>
        <dbReference type="Proteomes" id="UP000266723"/>
    </source>
</evidence>
<reference evidence="1 2" key="1">
    <citation type="journal article" date="2020" name="BMC Genomics">
        <title>Intraspecific diversification of the crop wild relative Brassica cretica Lam. using demographic model selection.</title>
        <authorList>
            <person name="Kioukis A."/>
            <person name="Michalopoulou V.A."/>
            <person name="Briers L."/>
            <person name="Pirintsos S."/>
            <person name="Studholme D.J."/>
            <person name="Pavlidis P."/>
            <person name="Sarris P.F."/>
        </authorList>
    </citation>
    <scope>NUCLEOTIDE SEQUENCE [LARGE SCALE GENOMIC DNA]</scope>
    <source>
        <strain evidence="2">cv. PFS-1207/04</strain>
    </source>
</reference>
<gene>
    <name evidence="1" type="ORF">DY000_02048034</name>
</gene>
<evidence type="ECO:0000313" key="1">
    <source>
        <dbReference type="EMBL" id="KAF3610952.1"/>
    </source>
</evidence>
<name>A0ABQ7F5W5_BRACR</name>
<dbReference type="EMBL" id="QGKV02000297">
    <property type="protein sequence ID" value="KAF3610952.1"/>
    <property type="molecule type" value="Genomic_DNA"/>
</dbReference>